<keyword evidence="2" id="KW-0456">Lyase</keyword>
<dbReference type="AlphaFoldDB" id="A0A7Y0FUV3"/>
<reference evidence="3 4" key="1">
    <citation type="submission" date="2020-04" db="EMBL/GenBank/DDBJ databases">
        <title>Rhizobium sp. S-51 isolated from soil.</title>
        <authorList>
            <person name="Dahal R.H."/>
        </authorList>
    </citation>
    <scope>NUCLEOTIDE SEQUENCE [LARGE SCALE GENOMIC DNA]</scope>
    <source>
        <strain evidence="3 4">S-51</strain>
    </source>
</reference>
<sequence length="267" mass="28040">MKRTHDFAAGKIRTVSQNGTGLLVIANTERKNAITAAMWRAIPQAIHWLCGEGGARVIVLKGDGETDFSAGADISEFPTVRKDTATARLYEADNSKAFSAIRNASVPVIAAIRGICYGGGFGLAAAADLRIAAKGAAFAVPAARLGLAYPADAVQDFVQSLGTQMARKALFTGAPMTPGQLLSCGFLVDVTPPETLEIEVMELAEVIAGNAPLSVRASKIAIRAATQQDDDLLREAEVIGAATFDSADYAEGRAAFAEKRRPVFTGR</sequence>
<comment type="similarity">
    <text evidence="1">Belongs to the enoyl-CoA hydratase/isomerase family.</text>
</comment>
<evidence type="ECO:0000313" key="4">
    <source>
        <dbReference type="Proteomes" id="UP000541470"/>
    </source>
</evidence>
<evidence type="ECO:0000256" key="1">
    <source>
        <dbReference type="ARBA" id="ARBA00005254"/>
    </source>
</evidence>
<dbReference type="SUPFAM" id="SSF52096">
    <property type="entry name" value="ClpP/crotonase"/>
    <property type="match status" value="1"/>
</dbReference>
<evidence type="ECO:0000313" key="3">
    <source>
        <dbReference type="EMBL" id="NML73783.1"/>
    </source>
</evidence>
<gene>
    <name evidence="3" type="ORF">HHL25_06530</name>
</gene>
<keyword evidence="4" id="KW-1185">Reference proteome</keyword>
<name>A0A7Y0FUV3_9HYPH</name>
<dbReference type="InterPro" id="IPR001753">
    <property type="entry name" value="Enoyl-CoA_hydra/iso"/>
</dbReference>
<dbReference type="Gene3D" id="1.10.12.10">
    <property type="entry name" value="Lyase 2-enoyl-coa Hydratase, Chain A, domain 2"/>
    <property type="match status" value="1"/>
</dbReference>
<dbReference type="InterPro" id="IPR029045">
    <property type="entry name" value="ClpP/crotonase-like_dom_sf"/>
</dbReference>
<dbReference type="CDD" id="cd06558">
    <property type="entry name" value="crotonase-like"/>
    <property type="match status" value="1"/>
</dbReference>
<dbReference type="Proteomes" id="UP000541470">
    <property type="component" value="Unassembled WGS sequence"/>
</dbReference>
<dbReference type="GO" id="GO:0006635">
    <property type="term" value="P:fatty acid beta-oxidation"/>
    <property type="evidence" value="ECO:0007669"/>
    <property type="project" value="TreeGrafter"/>
</dbReference>
<evidence type="ECO:0000256" key="2">
    <source>
        <dbReference type="ARBA" id="ARBA00023239"/>
    </source>
</evidence>
<dbReference type="PANTHER" id="PTHR11941">
    <property type="entry name" value="ENOYL-COA HYDRATASE-RELATED"/>
    <property type="match status" value="1"/>
</dbReference>
<dbReference type="Pfam" id="PF00378">
    <property type="entry name" value="ECH_1"/>
    <property type="match status" value="1"/>
</dbReference>
<proteinExistence type="inferred from homology"/>
<dbReference type="PANTHER" id="PTHR11941:SF54">
    <property type="entry name" value="ENOYL-COA HYDRATASE, MITOCHONDRIAL"/>
    <property type="match status" value="1"/>
</dbReference>
<organism evidence="3 4">
    <name type="scientific">Rhizobium terricola</name>
    <dbReference type="NCBI Taxonomy" id="2728849"/>
    <lineage>
        <taxon>Bacteria</taxon>
        <taxon>Pseudomonadati</taxon>
        <taxon>Pseudomonadota</taxon>
        <taxon>Alphaproteobacteria</taxon>
        <taxon>Hyphomicrobiales</taxon>
        <taxon>Rhizobiaceae</taxon>
        <taxon>Rhizobium/Agrobacterium group</taxon>
        <taxon>Rhizobium</taxon>
    </lineage>
</organism>
<protein>
    <submittedName>
        <fullName evidence="3">Enoyl-CoA hydratase</fullName>
    </submittedName>
</protein>
<dbReference type="EMBL" id="JABBGK010000001">
    <property type="protein sequence ID" value="NML73783.1"/>
    <property type="molecule type" value="Genomic_DNA"/>
</dbReference>
<dbReference type="Gene3D" id="3.90.226.10">
    <property type="entry name" value="2-enoyl-CoA Hydratase, Chain A, domain 1"/>
    <property type="match status" value="1"/>
</dbReference>
<accession>A0A7Y0FUV3</accession>
<dbReference type="InterPro" id="IPR014748">
    <property type="entry name" value="Enoyl-CoA_hydra_C"/>
</dbReference>
<comment type="caution">
    <text evidence="3">The sequence shown here is derived from an EMBL/GenBank/DDBJ whole genome shotgun (WGS) entry which is preliminary data.</text>
</comment>
<dbReference type="RefSeq" id="WP_169588381.1">
    <property type="nucleotide sequence ID" value="NZ_JABBGK010000001.1"/>
</dbReference>
<dbReference type="GO" id="GO:0016829">
    <property type="term" value="F:lyase activity"/>
    <property type="evidence" value="ECO:0007669"/>
    <property type="project" value="UniProtKB-KW"/>
</dbReference>